<proteinExistence type="predicted"/>
<dbReference type="EMBL" id="KV201662">
    <property type="protein sequence ID" value="KZT75714.1"/>
    <property type="molecule type" value="Genomic_DNA"/>
</dbReference>
<evidence type="ECO:0000313" key="3">
    <source>
        <dbReference type="Proteomes" id="UP000250235"/>
    </source>
</evidence>
<reference evidence="2 3" key="1">
    <citation type="journal article" date="2015" name="Proc. Natl. Acad. Sci. U.S.A.">
        <title>The resurrection genome of Boea hygrometrica: A blueprint for survival of dehydration.</title>
        <authorList>
            <person name="Xiao L."/>
            <person name="Yang G."/>
            <person name="Zhang L."/>
            <person name="Yang X."/>
            <person name="Zhao S."/>
            <person name="Ji Z."/>
            <person name="Zhou Q."/>
            <person name="Hu M."/>
            <person name="Wang Y."/>
            <person name="Chen M."/>
            <person name="Xu Y."/>
            <person name="Jin H."/>
            <person name="Xiao X."/>
            <person name="Hu G."/>
            <person name="Bao F."/>
            <person name="Hu Y."/>
            <person name="Wan P."/>
            <person name="Li L."/>
            <person name="Deng X."/>
            <person name="Kuang T."/>
            <person name="Xiang C."/>
            <person name="Zhu J.K."/>
            <person name="Oliver M.J."/>
            <person name="He Y."/>
        </authorList>
    </citation>
    <scope>NUCLEOTIDE SEQUENCE [LARGE SCALE GENOMIC DNA]</scope>
    <source>
        <strain evidence="3">cv. XS01</strain>
    </source>
</reference>
<name>A0A2Z6ZRF8_9LAMI</name>
<accession>A0A2Z6ZRF8</accession>
<keyword evidence="3" id="KW-1185">Reference proteome</keyword>
<gene>
    <name evidence="2" type="ORF">F511_47261</name>
</gene>
<protein>
    <submittedName>
        <fullName evidence="2">Uncharacterized protein</fullName>
    </submittedName>
</protein>
<evidence type="ECO:0000256" key="1">
    <source>
        <dbReference type="SAM" id="SignalP"/>
    </source>
</evidence>
<evidence type="ECO:0000313" key="2">
    <source>
        <dbReference type="EMBL" id="KZT75714.1"/>
    </source>
</evidence>
<dbReference type="Proteomes" id="UP000250235">
    <property type="component" value="Unassembled WGS sequence"/>
</dbReference>
<feature type="chain" id="PRO_5016410196" evidence="1">
    <location>
        <begin position="18"/>
        <end position="128"/>
    </location>
</feature>
<sequence>MRAGRAWWPAMTSLSRANGCAMLGAAARMCVRMAAETCMIVAHRRRKLTAASRKEIGCCCAQVLCGDGRTLLLGCAAVSALVATQWRTMGRDCAALVVAARPCVAHKIRWWRPPLRRSSGDVVTAELF</sequence>
<feature type="signal peptide" evidence="1">
    <location>
        <begin position="1"/>
        <end position="17"/>
    </location>
</feature>
<keyword evidence="1" id="KW-0732">Signal</keyword>
<dbReference type="AlphaFoldDB" id="A0A2Z6ZRF8"/>
<organism evidence="2 3">
    <name type="scientific">Dorcoceras hygrometricum</name>
    <dbReference type="NCBI Taxonomy" id="472368"/>
    <lineage>
        <taxon>Eukaryota</taxon>
        <taxon>Viridiplantae</taxon>
        <taxon>Streptophyta</taxon>
        <taxon>Embryophyta</taxon>
        <taxon>Tracheophyta</taxon>
        <taxon>Spermatophyta</taxon>
        <taxon>Magnoliopsida</taxon>
        <taxon>eudicotyledons</taxon>
        <taxon>Gunneridae</taxon>
        <taxon>Pentapetalae</taxon>
        <taxon>asterids</taxon>
        <taxon>lamiids</taxon>
        <taxon>Lamiales</taxon>
        <taxon>Gesneriaceae</taxon>
        <taxon>Didymocarpoideae</taxon>
        <taxon>Trichosporeae</taxon>
        <taxon>Loxocarpinae</taxon>
        <taxon>Dorcoceras</taxon>
    </lineage>
</organism>